<evidence type="ECO:0000256" key="3">
    <source>
        <dbReference type="ARBA" id="ARBA00022692"/>
    </source>
</evidence>
<reference evidence="10" key="5">
    <citation type="submission" date="2000-03" db="EMBL/GenBank/DDBJ databases">
        <authorList>
            <person name="Spiegel L.A."/>
            <person name="Huang E.N."/>
            <person name="Nascimento L.U."/>
            <person name="de la Bastide M."/>
            <person name="Vil D.M."/>
            <person name="Preston R.R."/>
            <person name="Matero A."/>
            <person name="Shah R."/>
            <person name="O'Shaughnessy A."/>
            <person name="Rodriguez M."/>
            <person name="Shekher M."/>
            <person name="Schutz K."/>
            <person name="See L.H."/>
            <person name="Swaby I."/>
            <person name="Habermann K."/>
            <person name="Dedhia N.N."/>
            <person name="Mewes H.W."/>
            <person name="Lemcke K."/>
            <person name="Mayer K.F.X."/>
        </authorList>
    </citation>
    <scope>NUCLEOTIDE SEQUENCE</scope>
</reference>
<sequence length="562" mass="63126">MVSENDYTRYLSTQQVPVPPTRGSISQGNASRNCDPPSPASQNQQAGLSPPQSNSNSPNPSHSATQPPTARLNDMTLDELLDSPGRQSLQKLDPNRPPGTLWFDIDGSIAASVRKVFERDFKAPHANWTQTPKAVITRWFETFAQMYNWDKSINDRVRDEFENKLKDRMSDQICRWKGKWKEKGDEAKPKWIDPQVWAGLVRFWRDPASEIRSINSRNARYPDPDDLGISKHRSGQTSFKSRARKHSEETGDLTPDFLVVLEMTHRKPDGTFSDGKSEEIYKEVSSRIEEAESLLQLGDNIESSASGGLLVAVKNKIYAQVAPRKKGRLYGVGSLHNEASSATVGPQPHNDPVVLSEKLAAAEARLQLQAEKINSFDAYFEYLAEKDPVFAGMYRRPSEPVNADATRPAEGNQTGGDQTFTDQTETETETRTVGGLQTESLSECTDKVRVRHGFLNAYTTTKDAFLSNKSPYRQSYLHVKIREPIEEIMQGLAATTDRGSLSYLMVIWFIFLCVLLECLRCAMAGSYPQIPIISDAAYIHRRFSLADYWPTALRFPKPKPSI</sequence>
<reference evidence="9" key="3">
    <citation type="submission" date="1999-02" db="EMBL/GenBank/DDBJ databases">
        <authorList>
            <person name="Parnell L.D."/>
        </authorList>
    </citation>
    <scope>NUCLEOTIDE SEQUENCE</scope>
</reference>
<dbReference type="GO" id="GO:0009706">
    <property type="term" value="C:chloroplast inner membrane"/>
    <property type="evidence" value="ECO:0007669"/>
    <property type="project" value="UniProtKB-SubCell"/>
</dbReference>
<evidence type="ECO:0000256" key="6">
    <source>
        <dbReference type="ARBA" id="ARBA00023136"/>
    </source>
</evidence>
<comment type="subcellular location">
    <subcellularLocation>
        <location evidence="1">Plastid</location>
        <location evidence="1">Chloroplast inner membrane</location>
        <topology evidence="1">Multi-pass membrane protein</topology>
    </subcellularLocation>
</comment>
<reference evidence="9" key="1">
    <citation type="submission" date="1998-07" db="EMBL/GenBank/DDBJ databases">
        <title>Arabidopsis thaliana BAC F4C21 from chromosome IV near 17 cM.</title>
        <authorList>
            <person name="Habermann K."/>
            <person name="de la Bastide M."/>
            <person name="Huang E.N."/>
            <person name="Gnoj L."/>
            <person name="Schutz K."/>
            <person name="Preston R."/>
            <person name="Calma C."/>
            <person name="Martienssen R."/>
            <person name="Parnell L.D."/>
            <person name="Dedhia N."/>
            <person name="McCombie W.R."/>
        </authorList>
    </citation>
    <scope>NUCLEOTIDE SEQUENCE</scope>
</reference>
<keyword evidence="4" id="KW-1001">Plastid inner membrane</keyword>
<evidence type="ECO:0000313" key="9">
    <source>
        <dbReference type="EMBL" id="AAD14459.1"/>
    </source>
</evidence>
<dbReference type="EMBL" id="AL161496">
    <property type="protein sequence ID" value="CAB77816.1"/>
    <property type="molecule type" value="Genomic_DNA"/>
</dbReference>
<evidence type="ECO:0000256" key="1">
    <source>
        <dbReference type="ARBA" id="ARBA00004478"/>
    </source>
</evidence>
<organism evidence="9">
    <name type="scientific">Arabidopsis thaliana</name>
    <name type="common">Mouse-ear cress</name>
    <dbReference type="NCBI Taxonomy" id="3702"/>
    <lineage>
        <taxon>Eukaryota</taxon>
        <taxon>Viridiplantae</taxon>
        <taxon>Streptophyta</taxon>
        <taxon>Embryophyta</taxon>
        <taxon>Tracheophyta</taxon>
        <taxon>Spermatophyta</taxon>
        <taxon>Magnoliopsida</taxon>
        <taxon>eudicotyledons</taxon>
        <taxon>Gunneridae</taxon>
        <taxon>Pentapetalae</taxon>
        <taxon>rosids</taxon>
        <taxon>malvids</taxon>
        <taxon>Brassicales</taxon>
        <taxon>Brassicaceae</taxon>
        <taxon>Camelineae</taxon>
        <taxon>Arabidopsis</taxon>
    </lineage>
</organism>
<dbReference type="InterPro" id="IPR005691">
    <property type="entry name" value="Tic20"/>
</dbReference>
<reference evidence="10" key="4">
    <citation type="submission" date="2000-03" db="EMBL/GenBank/DDBJ databases">
        <authorList>
            <person name="EU Arabidopsis sequencing project"/>
        </authorList>
    </citation>
    <scope>NUCLEOTIDE SEQUENCE</scope>
</reference>
<name>Q9ZR00_ARATH</name>
<dbReference type="AlphaFoldDB" id="Q9ZR00"/>
<feature type="region of interest" description="Disordered" evidence="7">
    <location>
        <begin position="398"/>
        <end position="429"/>
    </location>
</feature>
<accession>Q9ZR00</accession>
<dbReference type="PIR" id="A85042">
    <property type="entry name" value="A85042"/>
</dbReference>
<feature type="region of interest" description="Disordered" evidence="7">
    <location>
        <begin position="1"/>
        <end position="70"/>
    </location>
</feature>
<reference key="2">
    <citation type="journal article" date="1999" name="Nature">
        <title>Sequence and analysis of chromosome 4 of the plant Arabidopsis thaliana.</title>
        <authorList>
            <consortium name="EU"/>
            <consortium name="CSHL and WU Arabidopsis Sequencing Project"/>
            <person name="Mayer K."/>
            <person name="Schuller C."/>
            <person name="Wambutt R."/>
            <person name="Murphy G."/>
            <person name="Volckaert G."/>
            <person name="Pohl T."/>
            <person name="Dusterhoft A."/>
            <person name="Stiekema W."/>
            <person name="Entian K.D."/>
            <person name="Terryn N."/>
            <person name="Harris B."/>
            <person name="Ansorge W."/>
            <person name="Brandt P."/>
            <person name="Grivell L."/>
            <person name="Rieger M."/>
            <person name="Weichselgartner M."/>
            <person name="de Simone V."/>
            <person name="Obermaier B."/>
            <person name="Mache R."/>
            <person name="Muller M."/>
            <person name="Kreis M."/>
            <person name="Delseny M."/>
            <person name="Puigdomenech P."/>
            <person name="Watson M."/>
            <person name="Schmidtheini T."/>
            <person name="Reichert B."/>
            <person name="Portatelle D."/>
            <person name="Perez-Alonso M."/>
            <person name="Boutry M."/>
            <person name="Bancroft I."/>
            <person name="Vos P."/>
            <person name="Hoheisel J."/>
            <person name="Zimmermann W."/>
            <person name="Wedler H."/>
            <person name="Ridley P."/>
            <person name="Langham S.A."/>
            <person name="McCullagh B."/>
            <person name="Bilham L."/>
            <person name="Robben J."/>
            <person name="Van der Schueren J."/>
            <person name="Grymonprez B."/>
            <person name="Chuang Y.J."/>
            <person name="Vandenbussche F."/>
            <person name="Braeken M."/>
            <person name="Weltjens I."/>
            <person name="Voet M."/>
            <person name="Bastiaens I."/>
            <person name="Aert R."/>
            <person name="Defoor E."/>
            <person name="Weitzenegger T."/>
            <person name="Bothe G."/>
            <person name="Ramsperger U."/>
            <person name="Hilbert H."/>
            <person name="Braun M."/>
            <person name="Holzer E."/>
            <person name="Brandt A."/>
            <person name="Peters S."/>
            <person name="van Staveren M."/>
            <person name="Dirske W."/>
            <person name="Mooijman P."/>
            <person name="Klein Lankhorst R."/>
            <person name="Rose M."/>
            <person name="Hauf J."/>
            <person name="Kotter P."/>
            <person name="Berneiser S."/>
            <person name="Hempel S."/>
            <person name="Feldpausch M."/>
            <person name="Lamberth S."/>
            <person name="Van den Daele H."/>
            <person name="De Keyser A."/>
            <person name="Buysshaert C."/>
            <person name="Gielen J."/>
            <person name="Villarroel R."/>
            <person name="De Clercq R."/>
            <person name="Van Montagu M."/>
            <person name="Rogers J."/>
            <person name="Cronin A."/>
            <person name="Quail M."/>
            <person name="Bray-Allen S."/>
            <person name="Clark L."/>
            <person name="Doggett J."/>
            <person name="Hall S."/>
            <person name="Kay M."/>
            <person name="Lennard N."/>
            <person name="McLay K."/>
            <person name="Mayes R."/>
            <person name="Pettett A."/>
            <person name="Rajandream M.A."/>
            <person name="Lyne M."/>
            <person name="Benes V."/>
            <person name="Rechmann S."/>
            <person name="Borkova D."/>
            <person name="Blocker H."/>
            <person name="Scharfe M."/>
            <person name="Grimm M."/>
            <person name="Lohnert T.H."/>
            <person name="Dose S."/>
            <person name="de Haan M."/>
            <person name="Maarse A."/>
            <person name="Schafer M."/>
            <person name="Muller-Auer S."/>
            <person name="Gabel C."/>
            <person name="Fuchs M."/>
            <person name="Fartmann B."/>
            <person name="Granderath K."/>
            <person name="Dauner D."/>
            <person name="Herzl A."/>
            <person name="Neumann S."/>
            <person name="Argiriou A."/>
            <person name="Vitale D."/>
            <person name="Liguori R."/>
            <person name="Piravandi E."/>
            <person name="Massenet O."/>
            <person name="Quigley F."/>
            <person name="Clabauld G."/>
            <person name="Mundlein A."/>
            <person name="Felber R."/>
            <person name="Schnabl S."/>
            <person name="Hiller R."/>
            <person name="Schmidt W."/>
            <person name="Lecharny A."/>
            <person name="Aubourg S."/>
            <person name="Chefdor F."/>
            <person name="Cooke R."/>
            <person name="Berger C."/>
            <person name="Montfort A."/>
            <person name="Casacuberta E."/>
            <person name="Gibbons T."/>
            <person name="Weber N."/>
            <person name="Vandenbol M."/>
            <person name="Bargues M."/>
            <person name="Terol J."/>
            <person name="Torres A."/>
            <person name="Perez-Perez A."/>
            <person name="Purnelle B."/>
            <person name="Bent E."/>
            <person name="Johnson S."/>
            <person name="Tacon D."/>
            <person name="Jesse T."/>
            <person name="Heijnen L."/>
            <person name="Schwarz S."/>
            <person name="Scholler P."/>
            <person name="Heber S."/>
            <person name="Francs P."/>
            <person name="Bielke C."/>
            <person name="Frishman D."/>
            <person name="Haase D."/>
            <person name="Lemcke K."/>
            <person name="Mewes H.W."/>
            <person name="Stocker S."/>
            <person name="Zaccaria P."/>
            <person name="Bevan M."/>
            <person name="Wilson R.K."/>
            <person name="de la Bastide M."/>
            <person name="Habermann K."/>
            <person name="Parnell L."/>
            <person name="Dedhia N."/>
            <person name="Gnoj L."/>
            <person name="Schutz K."/>
            <person name="Huang E."/>
            <person name="Spiegel L."/>
            <person name="Sehkon M."/>
            <person name="Murray J."/>
            <person name="Sheet P."/>
            <person name="Cordes M."/>
            <person name="Abu-Threideh J."/>
            <person name="Stoneking T."/>
            <person name="Kalicki J."/>
            <person name="Graves T."/>
            <person name="Harmon G."/>
            <person name="Edwards J."/>
            <person name="Latreille P."/>
            <person name="Courtney L."/>
            <person name="Cloud J."/>
            <person name="Abbott A."/>
            <person name="Scott K."/>
            <person name="Johnson D."/>
            <person name="Minx P."/>
            <person name="Bentley D."/>
            <person name="Fulton B."/>
            <person name="Miller N."/>
            <person name="Greco T."/>
            <person name="Kemp K."/>
            <person name="Kramer J."/>
            <person name="Fulton L."/>
            <person name="Mardis E."/>
            <person name="Dante M."/>
            <person name="Pepin K."/>
            <person name="Hillier L."/>
            <person name="Nelson J."/>
            <person name="Spieth J."/>
            <person name="Ryan E."/>
            <person name="Andrews S."/>
            <person name="Geisel C."/>
            <person name="Layman D."/>
            <person name="Du H."/>
            <person name="Ali J."/>
            <person name="Berghoff A."/>
            <person name="Jones K."/>
            <person name="Drone K."/>
            <person name="Cotton M."/>
            <person name="Joshu C."/>
            <person name="Antonoiu B."/>
            <person name="Zidanic M."/>
            <person name="Strong C."/>
            <person name="Sun H."/>
            <person name="Lamar B."/>
            <person name="Yordan C."/>
            <person name="Ma P."/>
            <person name="Zhong J."/>
            <person name="Preston R."/>
            <person name="Vil D."/>
            <person name="Shekher M."/>
            <person name="Matero A."/>
            <person name="Shah R."/>
            <person name="Swaby I.K."/>
            <person name="O'Shaughnessy A."/>
            <person name="Rodriguez M."/>
            <person name="Hoffmann J."/>
            <person name="Till S."/>
            <person name="Granat S."/>
            <person name="Shohdy N."/>
            <person name="Hasegawa A."/>
            <person name="Hameed A."/>
            <person name="Lodhi M."/>
            <person name="Johnson A."/>
            <person name="Chen E."/>
            <person name="Marra M."/>
            <person name="Martienssen R."/>
            <person name="McCombie W.R."/>
        </authorList>
    </citation>
    <scope>NUCLEOTIDE SEQUENCE [LARGE SCALE GENOMIC DNA]</scope>
    <source>
        <strain>cv. Columbia</strain>
    </source>
</reference>
<feature type="transmembrane region" description="Helical" evidence="8">
    <location>
        <begin position="501"/>
        <end position="519"/>
    </location>
</feature>
<feature type="compositionally biased region" description="Polar residues" evidence="7">
    <location>
        <begin position="23"/>
        <end position="32"/>
    </location>
</feature>
<evidence type="ECO:0000256" key="5">
    <source>
        <dbReference type="ARBA" id="ARBA00022989"/>
    </source>
</evidence>
<feature type="region of interest" description="Disordered" evidence="7">
    <location>
        <begin position="222"/>
        <end position="249"/>
    </location>
</feature>
<protein>
    <submittedName>
        <fullName evidence="10">Uncharacterized protein AT4g03310</fullName>
    </submittedName>
    <submittedName>
        <fullName evidence="9">Uncharacterized protein F4C21.24</fullName>
    </submittedName>
</protein>
<keyword evidence="3 8" id="KW-0812">Transmembrane</keyword>
<feature type="compositionally biased region" description="Low complexity" evidence="7">
    <location>
        <begin position="49"/>
        <end position="63"/>
    </location>
</feature>
<dbReference type="EMBL" id="AC005275">
    <property type="protein sequence ID" value="AAD14459.1"/>
    <property type="molecule type" value="Genomic_DNA"/>
</dbReference>
<evidence type="ECO:0000313" key="10">
    <source>
        <dbReference type="EMBL" id="CAB77816.1"/>
    </source>
</evidence>
<gene>
    <name evidence="9" type="primary">F4C21.24</name>
    <name evidence="10" type="ordered locus">At4g03310</name>
</gene>
<evidence type="ECO:0000256" key="2">
    <source>
        <dbReference type="ARBA" id="ARBA00009596"/>
    </source>
</evidence>
<keyword evidence="4" id="KW-0934">Plastid</keyword>
<feature type="compositionally biased region" description="Low complexity" evidence="7">
    <location>
        <begin position="411"/>
        <end position="423"/>
    </location>
</feature>
<keyword evidence="6 8" id="KW-0472">Membrane</keyword>
<dbReference type="Pfam" id="PF03004">
    <property type="entry name" value="Transposase_24"/>
    <property type="match status" value="1"/>
</dbReference>
<evidence type="ECO:0000256" key="4">
    <source>
        <dbReference type="ARBA" id="ARBA00022780"/>
    </source>
</evidence>
<dbReference type="InterPro" id="IPR004252">
    <property type="entry name" value="Probable_transposase_24"/>
</dbReference>
<evidence type="ECO:0000256" key="8">
    <source>
        <dbReference type="SAM" id="Phobius"/>
    </source>
</evidence>
<proteinExistence type="inferred from homology"/>
<comment type="similarity">
    <text evidence="2">Belongs to the Tic20 family.</text>
</comment>
<keyword evidence="5 8" id="KW-1133">Transmembrane helix</keyword>
<dbReference type="Pfam" id="PF16166">
    <property type="entry name" value="TIC20"/>
    <property type="match status" value="1"/>
</dbReference>
<evidence type="ECO:0000256" key="7">
    <source>
        <dbReference type="SAM" id="MobiDB-lite"/>
    </source>
</evidence>